<organism evidence="2 3">
    <name type="scientific">Diploptera punctata</name>
    <name type="common">Pacific beetle cockroach</name>
    <dbReference type="NCBI Taxonomy" id="6984"/>
    <lineage>
        <taxon>Eukaryota</taxon>
        <taxon>Metazoa</taxon>
        <taxon>Ecdysozoa</taxon>
        <taxon>Arthropoda</taxon>
        <taxon>Hexapoda</taxon>
        <taxon>Insecta</taxon>
        <taxon>Pterygota</taxon>
        <taxon>Neoptera</taxon>
        <taxon>Polyneoptera</taxon>
        <taxon>Dictyoptera</taxon>
        <taxon>Blattodea</taxon>
        <taxon>Blaberoidea</taxon>
        <taxon>Blaberidae</taxon>
        <taxon>Diplopterinae</taxon>
        <taxon>Diploptera</taxon>
    </lineage>
</organism>
<feature type="transmembrane region" description="Helical" evidence="1">
    <location>
        <begin position="6"/>
        <end position="29"/>
    </location>
</feature>
<keyword evidence="1" id="KW-1133">Transmembrane helix</keyword>
<evidence type="ECO:0000313" key="2">
    <source>
        <dbReference type="EMBL" id="KAJ9594837.1"/>
    </source>
</evidence>
<feature type="non-terminal residue" evidence="2">
    <location>
        <position position="67"/>
    </location>
</feature>
<gene>
    <name evidence="2" type="ORF">L9F63_013874</name>
</gene>
<reference evidence="2" key="2">
    <citation type="submission" date="2023-05" db="EMBL/GenBank/DDBJ databases">
        <authorList>
            <person name="Fouks B."/>
        </authorList>
    </citation>
    <scope>NUCLEOTIDE SEQUENCE</scope>
    <source>
        <strain evidence="2">Stay&amp;Tobe</strain>
        <tissue evidence="2">Testes</tissue>
    </source>
</reference>
<sequence length="67" mass="7545">ELKLLAILQACNSIFMILSLGSYLVWISFKEKVSLFDKPTVSASTFSGSHRTLFVFNLINVKVLFCD</sequence>
<evidence type="ECO:0000256" key="1">
    <source>
        <dbReference type="SAM" id="Phobius"/>
    </source>
</evidence>
<dbReference type="AlphaFoldDB" id="A0AAD8EMC8"/>
<feature type="non-terminal residue" evidence="2">
    <location>
        <position position="1"/>
    </location>
</feature>
<keyword evidence="1" id="KW-0812">Transmembrane</keyword>
<proteinExistence type="predicted"/>
<keyword evidence="1" id="KW-0472">Membrane</keyword>
<dbReference type="Proteomes" id="UP001233999">
    <property type="component" value="Unassembled WGS sequence"/>
</dbReference>
<protein>
    <submittedName>
        <fullName evidence="2">Uncharacterized protein</fullName>
    </submittedName>
</protein>
<evidence type="ECO:0000313" key="3">
    <source>
        <dbReference type="Proteomes" id="UP001233999"/>
    </source>
</evidence>
<keyword evidence="3" id="KW-1185">Reference proteome</keyword>
<reference evidence="2" key="1">
    <citation type="journal article" date="2023" name="IScience">
        <title>Live-bearing cockroach genome reveals convergent evolutionary mechanisms linked to viviparity in insects and beyond.</title>
        <authorList>
            <person name="Fouks B."/>
            <person name="Harrison M.C."/>
            <person name="Mikhailova A.A."/>
            <person name="Marchal E."/>
            <person name="English S."/>
            <person name="Carruthers M."/>
            <person name="Jennings E.C."/>
            <person name="Chiamaka E.L."/>
            <person name="Frigard R.A."/>
            <person name="Pippel M."/>
            <person name="Attardo G.M."/>
            <person name="Benoit J.B."/>
            <person name="Bornberg-Bauer E."/>
            <person name="Tobe S.S."/>
        </authorList>
    </citation>
    <scope>NUCLEOTIDE SEQUENCE</scope>
    <source>
        <strain evidence="2">Stay&amp;Tobe</strain>
    </source>
</reference>
<name>A0AAD8EMC8_DIPPU</name>
<accession>A0AAD8EMC8</accession>
<dbReference type="EMBL" id="JASPKZ010002713">
    <property type="protein sequence ID" value="KAJ9594837.1"/>
    <property type="molecule type" value="Genomic_DNA"/>
</dbReference>
<comment type="caution">
    <text evidence="2">The sequence shown here is derived from an EMBL/GenBank/DDBJ whole genome shotgun (WGS) entry which is preliminary data.</text>
</comment>